<dbReference type="Pfam" id="PF00249">
    <property type="entry name" value="Myb_DNA-binding"/>
    <property type="match status" value="1"/>
</dbReference>
<feature type="region of interest" description="Disordered" evidence="4">
    <location>
        <begin position="564"/>
        <end position="656"/>
    </location>
</feature>
<feature type="compositionally biased region" description="Polar residues" evidence="4">
    <location>
        <begin position="564"/>
        <end position="574"/>
    </location>
</feature>
<feature type="region of interest" description="Disordered" evidence="4">
    <location>
        <begin position="194"/>
        <end position="238"/>
    </location>
</feature>
<feature type="compositionally biased region" description="Low complexity" evidence="4">
    <location>
        <begin position="358"/>
        <end position="367"/>
    </location>
</feature>
<feature type="compositionally biased region" description="Basic residues" evidence="4">
    <location>
        <begin position="255"/>
        <end position="265"/>
    </location>
</feature>
<feature type="compositionally biased region" description="Basic and acidic residues" evidence="4">
    <location>
        <begin position="218"/>
        <end position="234"/>
    </location>
</feature>
<dbReference type="GO" id="GO:0005654">
    <property type="term" value="C:nucleoplasm"/>
    <property type="evidence" value="ECO:0007669"/>
    <property type="project" value="TreeGrafter"/>
</dbReference>
<evidence type="ECO:0000259" key="5">
    <source>
        <dbReference type="PROSITE" id="PS51293"/>
    </source>
</evidence>
<dbReference type="InterPro" id="IPR010561">
    <property type="entry name" value="LIN-9/ALY1"/>
</dbReference>
<proteinExistence type="predicted"/>
<feature type="compositionally biased region" description="Basic and acidic residues" evidence="4">
    <location>
        <begin position="196"/>
        <end position="208"/>
    </location>
</feature>
<dbReference type="Gene3D" id="1.20.58.1880">
    <property type="match status" value="1"/>
</dbReference>
<feature type="domain" description="SANT" evidence="5">
    <location>
        <begin position="118"/>
        <end position="155"/>
    </location>
</feature>
<dbReference type="Proteomes" id="UP001386955">
    <property type="component" value="Unassembled WGS sequence"/>
</dbReference>
<keyword evidence="2" id="KW-0539">Nucleus</keyword>
<keyword evidence="7" id="KW-1185">Reference proteome</keyword>
<feature type="coiled-coil region" evidence="3">
    <location>
        <begin position="1091"/>
        <end position="1118"/>
    </location>
</feature>
<name>A0AAN9S299_PSOTE</name>
<dbReference type="InterPro" id="IPR033471">
    <property type="entry name" value="DIRP"/>
</dbReference>
<dbReference type="GO" id="GO:0017053">
    <property type="term" value="C:transcription repressor complex"/>
    <property type="evidence" value="ECO:0007669"/>
    <property type="project" value="InterPro"/>
</dbReference>
<dbReference type="SUPFAM" id="SSF46689">
    <property type="entry name" value="Homeodomain-like"/>
    <property type="match status" value="1"/>
</dbReference>
<dbReference type="PANTHER" id="PTHR21689:SF2">
    <property type="entry name" value="PROTEIN LIN-9 HOMOLOG"/>
    <property type="match status" value="1"/>
</dbReference>
<evidence type="ECO:0000256" key="4">
    <source>
        <dbReference type="SAM" id="MobiDB-lite"/>
    </source>
</evidence>
<feature type="region of interest" description="Disordered" evidence="4">
    <location>
        <begin position="309"/>
        <end position="393"/>
    </location>
</feature>
<reference evidence="6 7" key="1">
    <citation type="submission" date="2024-01" db="EMBL/GenBank/DDBJ databases">
        <title>The genomes of 5 underutilized Papilionoideae crops provide insights into root nodulation and disease resistanc.</title>
        <authorList>
            <person name="Jiang F."/>
        </authorList>
    </citation>
    <scope>NUCLEOTIDE SEQUENCE [LARGE SCALE GENOMIC DNA]</scope>
    <source>
        <strain evidence="6">DUOXIRENSHENG_FW03</strain>
        <tissue evidence="6">Leaves</tissue>
    </source>
</reference>
<protein>
    <recommendedName>
        <fullName evidence="5">SANT domain-containing protein</fullName>
    </recommendedName>
</protein>
<feature type="compositionally biased region" description="Basic and acidic residues" evidence="4">
    <location>
        <begin position="380"/>
        <end position="393"/>
    </location>
</feature>
<evidence type="ECO:0000256" key="3">
    <source>
        <dbReference type="SAM" id="Coils"/>
    </source>
</evidence>
<sequence>MIADRSISSSTTSVALDPSLAASICIQILFDRAFLLPQIPNFYRASLDQRGNFAEYSNSAFRFGQSRKSVMAPSRKSRSVNKRFSTAASSKDKIAENASKNKLKASPGIQKKRKLADMLGPQWNKDELEHFYEAYRKYGKDWKKVSLAVRNRSMEMVEALYTMNRAYLSLPEGTASVVGLIAMMTDHYSVLGGSDSGKESNDDAEISKKSQKRLRGKHLSDRKALDGHFSDHSPSHSVASGDGCLSLLKKRHSGIRPHAVRKRTPRVPISYPIGKDNGDRFFSSARQGSKQMVDTNDVAHKIALALTEASQRGGSSKISGSPDKRLVPSPGLKSGKKHPKSEIAGAKFCSSDLDDGSSELSLGSTEGNNEDYSRKTIHRSGRENTARGRNQEKIKQYGKNLESEENLNKHLNDIKEASSGTDDGKNLSFIKSNFDTDFVDAKNARSSYKGSRMKSKKLLLEKDEGSAFDALKTLADLSLMLPVTNPDTESSAQFKEENHDVGESKMETLKVFPRIESTASSKLGKVFSDNGAVVPETEGAHLQTAGFRKRKQKSFNLKNNETYIGSHLSGSQKTKANDEVKKSTVKGKRSSVCTAHSRQLKVMKSSGNLSSSTNDKGERDDSSFSPMKVSSTNQASPLNRGRPRRKMEKPKPMVQQDSLVSRNIFSSPHNKSISSLHDGFSSQKGKLINCLSSYQMRRWCTFEWFYSTIDYPWFSKREFVEYLDHVGLGHVPRLTRIEWGVIRSSLGRPRRFSEQFLIEEKHKLNQYRESVRSHYAEILSGTKEGLPTDLAQPLIVGQRVIAIHPKTREIHDGSVLTVDHCRYRVQFDQPELGVEFVMDIDCMPLYPFENMPTSLIQHNILSAQINENFIELKPNGKLKQRKVAGHTILSPSENLDTIKNLPIPPSLHGSSTLSKQVFSSSSKSQPKVVCSEIGNAQLASSSHPSLLEHVQSKEADILAISELNRALDKKELVLTELKHMNDGVSENQKYGDNSVKDLEPFKRNYASVLKQLTEANEQVSSALFSLRQRNTYQASSSVLSLKPMANFDDPSGQASSSNCSACHNQESISQSHIAEIVESSRRRARTMVVQATQAISNLRKTEIKVERIEDAINFINNQLSVDEPTASATTFLPADSFSLASQDQLTASVLNPLASCHVQDAELNSSSDQNEMKIPSELISHCLATLFMIQKCTERQFPPADVAQVLDSAVTSLQPLCSKNLPIYGEIQKCMGIIRNQILALIPT</sequence>
<keyword evidence="3" id="KW-0175">Coiled coil</keyword>
<gene>
    <name evidence="6" type="ORF">VNO78_22675</name>
</gene>
<evidence type="ECO:0000313" key="6">
    <source>
        <dbReference type="EMBL" id="KAK7387878.1"/>
    </source>
</evidence>
<dbReference type="InterPro" id="IPR009057">
    <property type="entry name" value="Homeodomain-like_sf"/>
</dbReference>
<feature type="compositionally biased region" description="Polar residues" evidence="4">
    <location>
        <begin position="309"/>
        <end position="319"/>
    </location>
</feature>
<dbReference type="GO" id="GO:0003677">
    <property type="term" value="F:DNA binding"/>
    <property type="evidence" value="ECO:0007669"/>
    <property type="project" value="TreeGrafter"/>
</dbReference>
<dbReference type="CDD" id="cd00167">
    <property type="entry name" value="SANT"/>
    <property type="match status" value="1"/>
</dbReference>
<evidence type="ECO:0000313" key="7">
    <source>
        <dbReference type="Proteomes" id="UP001386955"/>
    </source>
</evidence>
<dbReference type="PROSITE" id="PS51293">
    <property type="entry name" value="SANT"/>
    <property type="match status" value="1"/>
</dbReference>
<dbReference type="GO" id="GO:0051726">
    <property type="term" value="P:regulation of cell cycle"/>
    <property type="evidence" value="ECO:0007669"/>
    <property type="project" value="TreeGrafter"/>
</dbReference>
<dbReference type="EMBL" id="JAYMYS010000006">
    <property type="protein sequence ID" value="KAK7387878.1"/>
    <property type="molecule type" value="Genomic_DNA"/>
</dbReference>
<comment type="subcellular location">
    <subcellularLocation>
        <location evidence="1">Nucleus</location>
    </subcellularLocation>
</comment>
<dbReference type="SMART" id="SM01135">
    <property type="entry name" value="DIRP"/>
    <property type="match status" value="1"/>
</dbReference>
<dbReference type="InterPro" id="IPR001005">
    <property type="entry name" value="SANT/Myb"/>
</dbReference>
<dbReference type="Pfam" id="PF06584">
    <property type="entry name" value="DIRP"/>
    <property type="match status" value="1"/>
</dbReference>
<dbReference type="InterPro" id="IPR017884">
    <property type="entry name" value="SANT_dom"/>
</dbReference>
<feature type="compositionally biased region" description="Polar residues" evidence="4">
    <location>
        <begin position="623"/>
        <end position="637"/>
    </location>
</feature>
<dbReference type="AlphaFoldDB" id="A0AAN9S299"/>
<feature type="compositionally biased region" description="Polar residues" evidence="4">
    <location>
        <begin position="605"/>
        <end position="614"/>
    </location>
</feature>
<evidence type="ECO:0000256" key="1">
    <source>
        <dbReference type="ARBA" id="ARBA00004123"/>
    </source>
</evidence>
<evidence type="ECO:0000256" key="2">
    <source>
        <dbReference type="ARBA" id="ARBA00023242"/>
    </source>
</evidence>
<dbReference type="GO" id="GO:0006357">
    <property type="term" value="P:regulation of transcription by RNA polymerase II"/>
    <property type="evidence" value="ECO:0007669"/>
    <property type="project" value="TreeGrafter"/>
</dbReference>
<accession>A0AAN9S299</accession>
<dbReference type="PANTHER" id="PTHR21689">
    <property type="entry name" value="LIN-9"/>
    <property type="match status" value="1"/>
</dbReference>
<organism evidence="6 7">
    <name type="scientific">Psophocarpus tetragonolobus</name>
    <name type="common">Winged bean</name>
    <name type="synonym">Dolichos tetragonolobus</name>
    <dbReference type="NCBI Taxonomy" id="3891"/>
    <lineage>
        <taxon>Eukaryota</taxon>
        <taxon>Viridiplantae</taxon>
        <taxon>Streptophyta</taxon>
        <taxon>Embryophyta</taxon>
        <taxon>Tracheophyta</taxon>
        <taxon>Spermatophyta</taxon>
        <taxon>Magnoliopsida</taxon>
        <taxon>eudicotyledons</taxon>
        <taxon>Gunneridae</taxon>
        <taxon>Pentapetalae</taxon>
        <taxon>rosids</taxon>
        <taxon>fabids</taxon>
        <taxon>Fabales</taxon>
        <taxon>Fabaceae</taxon>
        <taxon>Papilionoideae</taxon>
        <taxon>50 kb inversion clade</taxon>
        <taxon>NPAAA clade</taxon>
        <taxon>indigoferoid/millettioid clade</taxon>
        <taxon>Phaseoleae</taxon>
        <taxon>Psophocarpus</taxon>
    </lineage>
</organism>
<dbReference type="GO" id="GO:0006351">
    <property type="term" value="P:DNA-templated transcription"/>
    <property type="evidence" value="ECO:0007669"/>
    <property type="project" value="InterPro"/>
</dbReference>
<feature type="region of interest" description="Disordered" evidence="4">
    <location>
        <begin position="255"/>
        <end position="288"/>
    </location>
</feature>
<comment type="caution">
    <text evidence="6">The sequence shown here is derived from an EMBL/GenBank/DDBJ whole genome shotgun (WGS) entry which is preliminary data.</text>
</comment>